<dbReference type="InterPro" id="IPR012337">
    <property type="entry name" value="RNaseH-like_sf"/>
</dbReference>
<dbReference type="GO" id="GO:0006364">
    <property type="term" value="P:rRNA processing"/>
    <property type="evidence" value="ECO:0007669"/>
    <property type="project" value="UniProtKB-KW"/>
</dbReference>
<dbReference type="InParanoid" id="A0A212FP63"/>
<dbReference type="PANTHER" id="PTHR12801">
    <property type="entry name" value="RNA EXONUCLEASE REXO1 / RECO3 FAMILY MEMBER-RELATED"/>
    <property type="match status" value="1"/>
</dbReference>
<sequence length="103" mass="11453">MVASGNRSLLAKVSVVDEYCDVLLNCYVKPTAIVTDYRTGLHGIDKHDLETGRPFDSVRGEVANLLSGKILVGHSLHFDLQALNLSHPENDTRDFAKNPRFMK</sequence>
<dbReference type="PANTHER" id="PTHR12801:SF45">
    <property type="entry name" value="RNA EXONUCLEASE 4"/>
    <property type="match status" value="1"/>
</dbReference>
<evidence type="ECO:0000256" key="1">
    <source>
        <dbReference type="ARBA" id="ARBA00022552"/>
    </source>
</evidence>
<evidence type="ECO:0000313" key="6">
    <source>
        <dbReference type="EMBL" id="OWR55499.1"/>
    </source>
</evidence>
<gene>
    <name evidence="6" type="ORF">KGM_203061A</name>
</gene>
<organism evidence="6 7">
    <name type="scientific">Danaus plexippus plexippus</name>
    <dbReference type="NCBI Taxonomy" id="278856"/>
    <lineage>
        <taxon>Eukaryota</taxon>
        <taxon>Metazoa</taxon>
        <taxon>Ecdysozoa</taxon>
        <taxon>Arthropoda</taxon>
        <taxon>Hexapoda</taxon>
        <taxon>Insecta</taxon>
        <taxon>Pterygota</taxon>
        <taxon>Neoptera</taxon>
        <taxon>Endopterygota</taxon>
        <taxon>Lepidoptera</taxon>
        <taxon>Glossata</taxon>
        <taxon>Ditrysia</taxon>
        <taxon>Papilionoidea</taxon>
        <taxon>Nymphalidae</taxon>
        <taxon>Danainae</taxon>
        <taxon>Danaini</taxon>
        <taxon>Danaina</taxon>
        <taxon>Danaus</taxon>
        <taxon>Danaus</taxon>
    </lineage>
</organism>
<dbReference type="GO" id="GO:0003676">
    <property type="term" value="F:nucleic acid binding"/>
    <property type="evidence" value="ECO:0007669"/>
    <property type="project" value="InterPro"/>
</dbReference>
<evidence type="ECO:0000259" key="5">
    <source>
        <dbReference type="Pfam" id="PF00929"/>
    </source>
</evidence>
<dbReference type="Gene3D" id="3.30.420.10">
    <property type="entry name" value="Ribonuclease H-like superfamily/Ribonuclease H"/>
    <property type="match status" value="1"/>
</dbReference>
<dbReference type="Pfam" id="PF00929">
    <property type="entry name" value="RNase_T"/>
    <property type="match status" value="1"/>
</dbReference>
<name>A0A212FP63_DANPL</name>
<evidence type="ECO:0000256" key="4">
    <source>
        <dbReference type="ARBA" id="ARBA00025599"/>
    </source>
</evidence>
<dbReference type="InterPro" id="IPR013520">
    <property type="entry name" value="Ribonucl_H"/>
</dbReference>
<dbReference type="SUPFAM" id="SSF53098">
    <property type="entry name" value="Ribonuclease H-like"/>
    <property type="match status" value="1"/>
</dbReference>
<reference evidence="6 7" key="1">
    <citation type="journal article" date="2011" name="Cell">
        <title>The monarch butterfly genome yields insights into long-distance migration.</title>
        <authorList>
            <person name="Zhan S."/>
            <person name="Merlin C."/>
            <person name="Boore J.L."/>
            <person name="Reppert S.M."/>
        </authorList>
    </citation>
    <scope>NUCLEOTIDE SEQUENCE [LARGE SCALE GENOMIC DNA]</scope>
    <source>
        <strain evidence="6">F-2</strain>
    </source>
</reference>
<evidence type="ECO:0000256" key="3">
    <source>
        <dbReference type="ARBA" id="ARBA00022801"/>
    </source>
</evidence>
<keyword evidence="3" id="KW-0378">Hydrolase</keyword>
<proteinExistence type="predicted"/>
<accession>A0A212FP63</accession>
<comment type="function">
    <text evidence="4">Exoribonuclease involved in ribosome biosynthesis. Involved in the processing of ITS1, the internal transcribed spacer localized between the 18S and 5.8S rRNAs.</text>
</comment>
<keyword evidence="1" id="KW-0698">rRNA processing</keyword>
<dbReference type="InterPro" id="IPR036397">
    <property type="entry name" value="RNaseH_sf"/>
</dbReference>
<dbReference type="KEGG" id="dpl:KGM_203061A"/>
<keyword evidence="2" id="KW-0540">Nuclease</keyword>
<dbReference type="InterPro" id="IPR047021">
    <property type="entry name" value="REXO1/3/4-like"/>
</dbReference>
<evidence type="ECO:0000256" key="2">
    <source>
        <dbReference type="ARBA" id="ARBA00022722"/>
    </source>
</evidence>
<comment type="caution">
    <text evidence="6">The sequence shown here is derived from an EMBL/GenBank/DDBJ whole genome shotgun (WGS) entry which is preliminary data.</text>
</comment>
<keyword evidence="7" id="KW-1185">Reference proteome</keyword>
<dbReference type="STRING" id="278856.A0A212FP63"/>
<dbReference type="AlphaFoldDB" id="A0A212FP63"/>
<dbReference type="GO" id="GO:0005634">
    <property type="term" value="C:nucleus"/>
    <property type="evidence" value="ECO:0007669"/>
    <property type="project" value="TreeGrafter"/>
</dbReference>
<evidence type="ECO:0000313" key="7">
    <source>
        <dbReference type="Proteomes" id="UP000007151"/>
    </source>
</evidence>
<feature type="non-terminal residue" evidence="6">
    <location>
        <position position="103"/>
    </location>
</feature>
<dbReference type="GO" id="GO:0004527">
    <property type="term" value="F:exonuclease activity"/>
    <property type="evidence" value="ECO:0007669"/>
    <property type="project" value="InterPro"/>
</dbReference>
<feature type="domain" description="Exonuclease" evidence="5">
    <location>
        <begin position="23"/>
        <end position="84"/>
    </location>
</feature>
<dbReference type="Proteomes" id="UP000007151">
    <property type="component" value="Unassembled WGS sequence"/>
</dbReference>
<dbReference type="EMBL" id="AGBW02003884">
    <property type="protein sequence ID" value="OWR55499.1"/>
    <property type="molecule type" value="Genomic_DNA"/>
</dbReference>
<protein>
    <recommendedName>
        <fullName evidence="5">Exonuclease domain-containing protein</fullName>
    </recommendedName>
</protein>